<organism evidence="1 2">
    <name type="scientific">Capnocytophaga canimorsus</name>
    <dbReference type="NCBI Taxonomy" id="28188"/>
    <lineage>
        <taxon>Bacteria</taxon>
        <taxon>Pseudomonadati</taxon>
        <taxon>Bacteroidota</taxon>
        <taxon>Flavobacteriia</taxon>
        <taxon>Flavobacteriales</taxon>
        <taxon>Flavobacteriaceae</taxon>
        <taxon>Capnocytophaga</taxon>
    </lineage>
</organism>
<dbReference type="GO" id="GO:0016616">
    <property type="term" value="F:oxidoreductase activity, acting on the CH-OH group of donors, NAD or NADP as acceptor"/>
    <property type="evidence" value="ECO:0007669"/>
    <property type="project" value="InterPro"/>
</dbReference>
<dbReference type="InterPro" id="IPR037062">
    <property type="entry name" value="Malic_N_dom_sf"/>
</dbReference>
<proteinExistence type="predicted"/>
<evidence type="ECO:0000313" key="2">
    <source>
        <dbReference type="Proteomes" id="UP000044026"/>
    </source>
</evidence>
<accession>A0A0B7HD94</accession>
<dbReference type="Gene3D" id="3.40.50.10380">
    <property type="entry name" value="Malic enzyme, N-terminal domain"/>
    <property type="match status" value="1"/>
</dbReference>
<name>A0A0B7HD94_9FLAO</name>
<dbReference type="Proteomes" id="UP000044026">
    <property type="component" value="Unassembled WGS sequence"/>
</dbReference>
<sequence length="48" mass="5327">MICLWAYSPGVAEPCLAIAEDKSKVYNYTSKRQFGSGNFQRNSSFGFG</sequence>
<reference evidence="1 2" key="1">
    <citation type="submission" date="2015-01" db="EMBL/GenBank/DDBJ databases">
        <authorList>
            <person name="Xiang T."/>
            <person name="Song Y."/>
            <person name="Huang L."/>
            <person name="Wang B."/>
            <person name="Wu P."/>
        </authorList>
    </citation>
    <scope>NUCLEOTIDE SEQUENCE [LARGE SCALE GENOMIC DNA]</scope>
    <source>
        <strain evidence="1 2">Cc12</strain>
    </source>
</reference>
<dbReference type="AlphaFoldDB" id="A0A0B7HD94"/>
<gene>
    <name evidence="1" type="ORF">CCAN12_690025</name>
</gene>
<dbReference type="GO" id="GO:0004470">
    <property type="term" value="F:malic enzyme activity"/>
    <property type="evidence" value="ECO:0007669"/>
    <property type="project" value="InterPro"/>
</dbReference>
<protein>
    <submittedName>
        <fullName evidence="1">Uncharacterized protein</fullName>
    </submittedName>
</protein>
<dbReference type="EMBL" id="CDOE01000066">
    <property type="protein sequence ID" value="CEN37215.1"/>
    <property type="molecule type" value="Genomic_DNA"/>
</dbReference>
<evidence type="ECO:0000313" key="1">
    <source>
        <dbReference type="EMBL" id="CEN37215.1"/>
    </source>
</evidence>